<name>A0AAV7DZS7_ARIFI</name>
<organism evidence="7 8">
    <name type="scientific">Aristolochia fimbriata</name>
    <name type="common">White veined hardy Dutchman's pipe vine</name>
    <dbReference type="NCBI Taxonomy" id="158543"/>
    <lineage>
        <taxon>Eukaryota</taxon>
        <taxon>Viridiplantae</taxon>
        <taxon>Streptophyta</taxon>
        <taxon>Embryophyta</taxon>
        <taxon>Tracheophyta</taxon>
        <taxon>Spermatophyta</taxon>
        <taxon>Magnoliopsida</taxon>
        <taxon>Magnoliidae</taxon>
        <taxon>Piperales</taxon>
        <taxon>Aristolochiaceae</taxon>
        <taxon>Aristolochia</taxon>
    </lineage>
</organism>
<evidence type="ECO:0000256" key="2">
    <source>
        <dbReference type="ARBA" id="ARBA00022723"/>
    </source>
</evidence>
<proteinExistence type="predicted"/>
<comment type="subcellular location">
    <subcellularLocation>
        <location evidence="1">Nucleus</location>
    </subcellularLocation>
</comment>
<accession>A0AAV7DZS7</accession>
<evidence type="ECO:0000313" key="8">
    <source>
        <dbReference type="Proteomes" id="UP000825729"/>
    </source>
</evidence>
<keyword evidence="8" id="KW-1185">Reference proteome</keyword>
<dbReference type="GO" id="GO:0003677">
    <property type="term" value="F:DNA binding"/>
    <property type="evidence" value="ECO:0007669"/>
    <property type="project" value="InterPro"/>
</dbReference>
<reference evidence="7 8" key="1">
    <citation type="submission" date="2021-07" db="EMBL/GenBank/DDBJ databases">
        <title>The Aristolochia fimbriata genome: insights into angiosperm evolution, floral development and chemical biosynthesis.</title>
        <authorList>
            <person name="Jiao Y."/>
        </authorList>
    </citation>
    <scope>NUCLEOTIDE SEQUENCE [LARGE SCALE GENOMIC DNA]</scope>
    <source>
        <strain evidence="7">IBCAS-2021</strain>
        <tissue evidence="7">Leaf</tissue>
    </source>
</reference>
<dbReference type="EMBL" id="JAINDJ010000007">
    <property type="protein sequence ID" value="KAG9441460.1"/>
    <property type="molecule type" value="Genomic_DNA"/>
</dbReference>
<dbReference type="InterPro" id="IPR001510">
    <property type="entry name" value="Znf_PARP"/>
</dbReference>
<dbReference type="Gene3D" id="3.30.1740.10">
    <property type="entry name" value="Zinc finger, PARP-type"/>
    <property type="match status" value="1"/>
</dbReference>
<evidence type="ECO:0000313" key="7">
    <source>
        <dbReference type="EMBL" id="KAG9441460.1"/>
    </source>
</evidence>
<dbReference type="AlphaFoldDB" id="A0AAV7DZS7"/>
<protein>
    <recommendedName>
        <fullName evidence="6">PARP-type domain-containing protein</fullName>
    </recommendedName>
</protein>
<dbReference type="SUPFAM" id="SSF57716">
    <property type="entry name" value="Glucocorticoid receptor-like (DNA-binding domain)"/>
    <property type="match status" value="1"/>
</dbReference>
<evidence type="ECO:0000259" key="6">
    <source>
        <dbReference type="PROSITE" id="PS50064"/>
    </source>
</evidence>
<keyword evidence="2" id="KW-0479">Metal-binding</keyword>
<evidence type="ECO:0000256" key="4">
    <source>
        <dbReference type="ARBA" id="ARBA00022833"/>
    </source>
</evidence>
<dbReference type="SMART" id="SM01336">
    <property type="entry name" value="zf-PARP"/>
    <property type="match status" value="1"/>
</dbReference>
<dbReference type="PROSITE" id="PS50064">
    <property type="entry name" value="ZF_PARP_2"/>
    <property type="match status" value="1"/>
</dbReference>
<keyword evidence="3" id="KW-0863">Zinc-finger</keyword>
<evidence type="ECO:0000256" key="1">
    <source>
        <dbReference type="ARBA" id="ARBA00004123"/>
    </source>
</evidence>
<evidence type="ECO:0000256" key="5">
    <source>
        <dbReference type="ARBA" id="ARBA00023242"/>
    </source>
</evidence>
<keyword evidence="4" id="KW-0862">Zinc</keyword>
<dbReference type="Proteomes" id="UP000825729">
    <property type="component" value="Unassembled WGS sequence"/>
</dbReference>
<dbReference type="GO" id="GO:0005634">
    <property type="term" value="C:nucleus"/>
    <property type="evidence" value="ECO:0007669"/>
    <property type="project" value="UniProtKB-SubCell"/>
</dbReference>
<keyword evidence="5" id="KW-0539">Nucleus</keyword>
<evidence type="ECO:0000256" key="3">
    <source>
        <dbReference type="ARBA" id="ARBA00022771"/>
    </source>
</evidence>
<feature type="domain" description="PARP-type" evidence="6">
    <location>
        <begin position="8"/>
        <end position="47"/>
    </location>
</feature>
<dbReference type="InterPro" id="IPR036957">
    <property type="entry name" value="Znf_PARP_sf"/>
</dbReference>
<dbReference type="GO" id="GO:0008270">
    <property type="term" value="F:zinc ion binding"/>
    <property type="evidence" value="ECO:0007669"/>
    <property type="project" value="UniProtKB-KW"/>
</dbReference>
<gene>
    <name evidence="7" type="ORF">H6P81_017314</name>
</gene>
<sequence length="70" mass="7944">METPAKTWKAEYAKSARSRCKKCRKSILYERFRLGKVKPAPQFDGLITVTFSALSFSNFLHALTAQISSM</sequence>
<comment type="caution">
    <text evidence="7">The sequence shown here is derived from an EMBL/GenBank/DDBJ whole genome shotgun (WGS) entry which is preliminary data.</text>
</comment>